<dbReference type="PROSITE" id="PS51257">
    <property type="entry name" value="PROKAR_LIPOPROTEIN"/>
    <property type="match status" value="1"/>
</dbReference>
<dbReference type="RefSeq" id="WP_002684662.1">
    <property type="nucleotide sequence ID" value="NZ_CM001795.1"/>
</dbReference>
<evidence type="ECO:0000256" key="1">
    <source>
        <dbReference type="SAM" id="SignalP"/>
    </source>
</evidence>
<dbReference type="Proteomes" id="UP000011705">
    <property type="component" value="Chromosome"/>
</dbReference>
<feature type="domain" description="Factor H binding protein B" evidence="2">
    <location>
        <begin position="26"/>
        <end position="103"/>
    </location>
</feature>
<feature type="signal peptide" evidence="1">
    <location>
        <begin position="1"/>
        <end position="26"/>
    </location>
</feature>
<comment type="caution">
    <text evidence="3">The sequence shown here is derived from an EMBL/GenBank/DDBJ whole genome shotgun (WGS) entry which is preliminary data.</text>
</comment>
<sequence>MKNKKIFTTVLLLAAAALLFTSCAFKMNTAQKAHYEAFIKVLEKDAERNPIDAQVVVEALGAVNIDALAKNLNYQVIDKKPGTDIATGTKAAELRKRFVPKKIK</sequence>
<evidence type="ECO:0000313" key="3">
    <source>
        <dbReference type="EMBL" id="EMB33176.1"/>
    </source>
</evidence>
<protein>
    <recommendedName>
        <fullName evidence="2">Factor H binding protein B domain-containing protein</fullName>
    </recommendedName>
</protein>
<dbReference type="AlphaFoldDB" id="A0A0E2E4I2"/>
<dbReference type="InterPro" id="IPR049379">
    <property type="entry name" value="FhbB_dom"/>
</dbReference>
<dbReference type="PATRIC" id="fig|999432.5.peg.1592"/>
<keyword evidence="1" id="KW-0732">Signal</keyword>
<dbReference type="Gene3D" id="6.10.250.2300">
    <property type="match status" value="1"/>
</dbReference>
<dbReference type="InterPro" id="IPR049380">
    <property type="entry name" value="FhbB_dom_sf"/>
</dbReference>
<proteinExistence type="predicted"/>
<dbReference type="Pfam" id="PF20813">
    <property type="entry name" value="FhbB"/>
    <property type="match status" value="1"/>
</dbReference>
<accession>A0A0E2E4I2</accession>
<reference evidence="3" key="1">
    <citation type="submission" date="2012-01" db="EMBL/GenBank/DDBJ databases">
        <title>The Genome Sequence of Treponema denticola H-22.</title>
        <authorList>
            <consortium name="The Broad Institute Genome Sequencing Platform"/>
            <person name="Earl A."/>
            <person name="Ward D."/>
            <person name="Feldgarden M."/>
            <person name="Gevers D."/>
            <person name="Blanton J.M."/>
            <person name="Fenno C.J."/>
            <person name="Baranova O.V."/>
            <person name="Mathney J."/>
            <person name="Dewhirst F.E."/>
            <person name="Izard J."/>
            <person name="Young S.K."/>
            <person name="Zeng Q."/>
            <person name="Gargeya S."/>
            <person name="Fitzgerald M."/>
            <person name="Haas B."/>
            <person name="Abouelleil A."/>
            <person name="Alvarado L."/>
            <person name="Arachchi H.M."/>
            <person name="Berlin A."/>
            <person name="Chapman S.B."/>
            <person name="Gearin G."/>
            <person name="Goldberg J."/>
            <person name="Griggs A."/>
            <person name="Gujja S."/>
            <person name="Hansen M."/>
            <person name="Heiman D."/>
            <person name="Howarth C."/>
            <person name="Larimer J."/>
            <person name="Lui A."/>
            <person name="MacDonald P.J.P."/>
            <person name="McCowen C."/>
            <person name="Montmayeur A."/>
            <person name="Murphy C."/>
            <person name="Neiman D."/>
            <person name="Pearson M."/>
            <person name="Priest M."/>
            <person name="Roberts A."/>
            <person name="Saif S."/>
            <person name="Shea T."/>
            <person name="Sisk P."/>
            <person name="Stolte C."/>
            <person name="Sykes S."/>
            <person name="Wortman J."/>
            <person name="Nusbaum C."/>
            <person name="Birren B."/>
        </authorList>
    </citation>
    <scope>NUCLEOTIDE SEQUENCE [LARGE SCALE GENOMIC DNA]</scope>
    <source>
        <strain evidence="3">H-22</strain>
    </source>
</reference>
<name>A0A0E2E4I2_TREDN</name>
<gene>
    <name evidence="3" type="ORF">HMPREF9726_01537</name>
</gene>
<feature type="chain" id="PRO_5002393380" description="Factor H binding protein B domain-containing protein" evidence="1">
    <location>
        <begin position="27"/>
        <end position="104"/>
    </location>
</feature>
<dbReference type="EMBL" id="AGDV01000012">
    <property type="protein sequence ID" value="EMB33176.1"/>
    <property type="molecule type" value="Genomic_DNA"/>
</dbReference>
<dbReference type="HOGENOM" id="CLU_2248873_0_0_12"/>
<evidence type="ECO:0000259" key="2">
    <source>
        <dbReference type="Pfam" id="PF20813"/>
    </source>
</evidence>
<organism evidence="3">
    <name type="scientific">Treponema denticola H-22</name>
    <dbReference type="NCBI Taxonomy" id="999432"/>
    <lineage>
        <taxon>Bacteria</taxon>
        <taxon>Pseudomonadati</taxon>
        <taxon>Spirochaetota</taxon>
        <taxon>Spirochaetia</taxon>
        <taxon>Spirochaetales</taxon>
        <taxon>Treponemataceae</taxon>
        <taxon>Treponema</taxon>
    </lineage>
</organism>